<evidence type="ECO:0000256" key="5">
    <source>
        <dbReference type="ARBA" id="ARBA00023163"/>
    </source>
</evidence>
<evidence type="ECO:0000256" key="2">
    <source>
        <dbReference type="ARBA" id="ARBA00022490"/>
    </source>
</evidence>
<dbReference type="Pfam" id="PF22381">
    <property type="entry name" value="Staph_reg_Sar_Rot"/>
    <property type="match status" value="1"/>
</dbReference>
<name>A0ABV8UY19_9BACL</name>
<keyword evidence="4" id="KW-0238">DNA-binding</keyword>
<dbReference type="InterPro" id="IPR055166">
    <property type="entry name" value="Transc_reg_Sar_Rot_HTH"/>
</dbReference>
<dbReference type="Gene3D" id="1.10.10.10">
    <property type="entry name" value="Winged helix-like DNA-binding domain superfamily/Winged helix DNA-binding domain"/>
    <property type="match status" value="1"/>
</dbReference>
<keyword evidence="2" id="KW-0963">Cytoplasm</keyword>
<dbReference type="PANTHER" id="PTHR33164">
    <property type="entry name" value="TRANSCRIPTIONAL REGULATOR, MARR FAMILY"/>
    <property type="match status" value="1"/>
</dbReference>
<proteinExistence type="predicted"/>
<evidence type="ECO:0000313" key="7">
    <source>
        <dbReference type="EMBL" id="MFC4355616.1"/>
    </source>
</evidence>
<comment type="subcellular location">
    <subcellularLocation>
        <location evidence="1">Cytoplasm</location>
    </subcellularLocation>
</comment>
<reference evidence="8" key="1">
    <citation type="journal article" date="2019" name="Int. J. Syst. Evol. Microbiol.">
        <title>The Global Catalogue of Microorganisms (GCM) 10K type strain sequencing project: providing services to taxonomists for standard genome sequencing and annotation.</title>
        <authorList>
            <consortium name="The Broad Institute Genomics Platform"/>
            <consortium name="The Broad Institute Genome Sequencing Center for Infectious Disease"/>
            <person name="Wu L."/>
            <person name="Ma J."/>
        </authorList>
    </citation>
    <scope>NUCLEOTIDE SEQUENCE [LARGE SCALE GENOMIC DNA]</scope>
    <source>
        <strain evidence="8">CCUG 50353</strain>
    </source>
</reference>
<dbReference type="PROSITE" id="PS50995">
    <property type="entry name" value="HTH_MARR_2"/>
    <property type="match status" value="1"/>
</dbReference>
<evidence type="ECO:0000259" key="6">
    <source>
        <dbReference type="PROSITE" id="PS50995"/>
    </source>
</evidence>
<keyword evidence="5" id="KW-0804">Transcription</keyword>
<evidence type="ECO:0000256" key="1">
    <source>
        <dbReference type="ARBA" id="ARBA00004496"/>
    </source>
</evidence>
<sequence length="148" mass="16903">MEVLHVSNQLCFPFYAISKEITKRYRPLLEPLHLTYPQYLVMLVLWETDQLALKEIGKRLRLDSGTLTPLINKLISTGYIEKARNPADERQLIVQLTPAGRLLEEKAASIPEQLVELLGLTEAEYMTYQKLLTEMSVKLGLVGDKTCK</sequence>
<dbReference type="InterPro" id="IPR039422">
    <property type="entry name" value="MarR/SlyA-like"/>
</dbReference>
<dbReference type="RefSeq" id="WP_378142150.1">
    <property type="nucleotide sequence ID" value="NZ_JBHSEF010000023.1"/>
</dbReference>
<comment type="caution">
    <text evidence="7">The sequence shown here is derived from an EMBL/GenBank/DDBJ whole genome shotgun (WGS) entry which is preliminary data.</text>
</comment>
<dbReference type="SMART" id="SM00347">
    <property type="entry name" value="HTH_MARR"/>
    <property type="match status" value="1"/>
</dbReference>
<dbReference type="EMBL" id="JBHSEF010000023">
    <property type="protein sequence ID" value="MFC4355616.1"/>
    <property type="molecule type" value="Genomic_DNA"/>
</dbReference>
<dbReference type="PANTHER" id="PTHR33164:SF5">
    <property type="entry name" value="ORGANIC HYDROPEROXIDE RESISTANCE TRANSCRIPTIONAL REGULATOR"/>
    <property type="match status" value="1"/>
</dbReference>
<dbReference type="SUPFAM" id="SSF46785">
    <property type="entry name" value="Winged helix' DNA-binding domain"/>
    <property type="match status" value="1"/>
</dbReference>
<evidence type="ECO:0000256" key="4">
    <source>
        <dbReference type="ARBA" id="ARBA00023125"/>
    </source>
</evidence>
<evidence type="ECO:0000313" key="8">
    <source>
        <dbReference type="Proteomes" id="UP001595733"/>
    </source>
</evidence>
<dbReference type="PRINTS" id="PR00598">
    <property type="entry name" value="HTHMARR"/>
</dbReference>
<dbReference type="InterPro" id="IPR000835">
    <property type="entry name" value="HTH_MarR-typ"/>
</dbReference>
<protein>
    <submittedName>
        <fullName evidence="7">MarR family winged helix-turn-helix transcriptional regulator</fullName>
    </submittedName>
</protein>
<dbReference type="Proteomes" id="UP001595733">
    <property type="component" value="Unassembled WGS sequence"/>
</dbReference>
<gene>
    <name evidence="7" type="ORF">ACFO0S_11185</name>
</gene>
<dbReference type="InterPro" id="IPR036388">
    <property type="entry name" value="WH-like_DNA-bd_sf"/>
</dbReference>
<keyword evidence="8" id="KW-1185">Reference proteome</keyword>
<accession>A0ABV8UY19</accession>
<evidence type="ECO:0000256" key="3">
    <source>
        <dbReference type="ARBA" id="ARBA00023015"/>
    </source>
</evidence>
<dbReference type="InterPro" id="IPR036390">
    <property type="entry name" value="WH_DNA-bd_sf"/>
</dbReference>
<feature type="domain" description="HTH marR-type" evidence="6">
    <location>
        <begin position="7"/>
        <end position="137"/>
    </location>
</feature>
<organism evidence="7 8">
    <name type="scientific">Chryseomicrobium palamuruense</name>
    <dbReference type="NCBI Taxonomy" id="682973"/>
    <lineage>
        <taxon>Bacteria</taxon>
        <taxon>Bacillati</taxon>
        <taxon>Bacillota</taxon>
        <taxon>Bacilli</taxon>
        <taxon>Bacillales</taxon>
        <taxon>Caryophanaceae</taxon>
        <taxon>Chryseomicrobium</taxon>
    </lineage>
</organism>
<keyword evidence="3" id="KW-0805">Transcription regulation</keyword>